<keyword evidence="1" id="KW-1133">Transmembrane helix</keyword>
<keyword evidence="1" id="KW-0472">Membrane</keyword>
<evidence type="ECO:0000313" key="2">
    <source>
        <dbReference type="EMBL" id="AKA63703.1"/>
    </source>
</evidence>
<organism evidence="2">
    <name type="scientific">Tobacco rattle virus</name>
    <dbReference type="NCBI Taxonomy" id="12295"/>
    <lineage>
        <taxon>Viruses</taxon>
        <taxon>Riboviria</taxon>
        <taxon>Orthornavirae</taxon>
        <taxon>Kitrinoviricota</taxon>
        <taxon>Alsuviricetes</taxon>
        <taxon>Martellivirales</taxon>
        <taxon>Virgaviridae</taxon>
        <taxon>Tobravirus</taxon>
        <taxon>Tobravirus tabaci</taxon>
    </lineage>
</organism>
<proteinExistence type="predicted"/>
<protein>
    <submittedName>
        <fullName evidence="2">Uncharacterized protein</fullName>
    </submittedName>
</protein>
<name>A0A0E3GNP5_9VIRU</name>
<reference evidence="2" key="1">
    <citation type="journal article" date="2015" name="Virus Res.">
        <title>Complete nucleotide sequences of two closely related tobacco rattle virus RNA2s for which previously possibly only deletion/recombination mutants had been described.</title>
        <authorList>
            <person name="Koenig R."/>
            <person name="Hilbrich I."/>
            <person name="Lindner K."/>
        </authorList>
    </citation>
    <scope>NUCLEOTIDE SEQUENCE</scope>
    <source>
        <strain evidence="2">HaB</strain>
    </source>
</reference>
<dbReference type="EMBL" id="KJ826365">
    <property type="protein sequence ID" value="AKA63703.1"/>
    <property type="molecule type" value="Genomic_RNA"/>
</dbReference>
<evidence type="ECO:0000256" key="1">
    <source>
        <dbReference type="SAM" id="Phobius"/>
    </source>
</evidence>
<accession>A0A0E3GNP5</accession>
<keyword evidence="1" id="KW-0812">Transmembrane</keyword>
<sequence length="117" mass="13105">MKSLFLVTKRVVSDMLTSCESRLPTWLVSHAGARKIIVDGLSVLLSMILLLMCIIVVAVVTLKSVVNALKQGIGKSGNRLNEFELKKRLLRLKSLESRNPLKRNLKGEEFSGHQKDF</sequence>
<feature type="transmembrane region" description="Helical" evidence="1">
    <location>
        <begin position="36"/>
        <end position="62"/>
    </location>
</feature>